<keyword evidence="3" id="KW-0812">Transmembrane</keyword>
<keyword evidence="5" id="KW-0472">Membrane</keyword>
<evidence type="ECO:0000256" key="6">
    <source>
        <dbReference type="PIRNR" id="PIRNR005651"/>
    </source>
</evidence>
<dbReference type="PANTHER" id="PTHR42911:SF1">
    <property type="entry name" value="MODULATOR OF FTSH PROTEASE HFLC"/>
    <property type="match status" value="1"/>
</dbReference>
<dbReference type="Pfam" id="PF01145">
    <property type="entry name" value="Band_7"/>
    <property type="match status" value="1"/>
</dbReference>
<dbReference type="GO" id="GO:0016020">
    <property type="term" value="C:membrane"/>
    <property type="evidence" value="ECO:0007669"/>
    <property type="project" value="UniProtKB-SubCell"/>
</dbReference>
<name>A0A4U8YH95_9BACT</name>
<evidence type="ECO:0000256" key="4">
    <source>
        <dbReference type="ARBA" id="ARBA00022989"/>
    </source>
</evidence>
<dbReference type="CDD" id="cd03405">
    <property type="entry name" value="SPFH_HflC"/>
    <property type="match status" value="1"/>
</dbReference>
<gene>
    <name evidence="8" type="ORF">MSL71_5260</name>
</gene>
<comment type="similarity">
    <text evidence="2 6">Belongs to the band 7/mec-2 family. HflC subfamily.</text>
</comment>
<evidence type="ECO:0000313" key="8">
    <source>
        <dbReference type="EMBL" id="VFQ42905.1"/>
    </source>
</evidence>
<accession>A0A4U8YH95</accession>
<dbReference type="PIRSF" id="PIRSF005651">
    <property type="entry name" value="HflC"/>
    <property type="match status" value="1"/>
</dbReference>
<evidence type="ECO:0000313" key="9">
    <source>
        <dbReference type="Proteomes" id="UP000507962"/>
    </source>
</evidence>
<dbReference type="InterPro" id="IPR010200">
    <property type="entry name" value="HflC"/>
</dbReference>
<dbReference type="AlphaFoldDB" id="A0A4U8YH95"/>
<feature type="domain" description="Band 7" evidence="7">
    <location>
        <begin position="21"/>
        <end position="211"/>
    </location>
</feature>
<dbReference type="SUPFAM" id="SSF117892">
    <property type="entry name" value="Band 7/SPFH domain"/>
    <property type="match status" value="1"/>
</dbReference>
<dbReference type="Proteomes" id="UP000507962">
    <property type="component" value="Unassembled WGS sequence"/>
</dbReference>
<dbReference type="RefSeq" id="WP_180137110.1">
    <property type="nucleotide sequence ID" value="NZ_CAADHO010000001.1"/>
</dbReference>
<keyword evidence="9" id="KW-1185">Reference proteome</keyword>
<evidence type="ECO:0000256" key="3">
    <source>
        <dbReference type="ARBA" id="ARBA00022692"/>
    </source>
</evidence>
<protein>
    <recommendedName>
        <fullName evidence="6">Protein HflC</fullName>
    </recommendedName>
</protein>
<dbReference type="EMBL" id="CAADHO010000001">
    <property type="protein sequence ID" value="VFQ42905.1"/>
    <property type="molecule type" value="Genomic_DNA"/>
</dbReference>
<evidence type="ECO:0000256" key="2">
    <source>
        <dbReference type="ARBA" id="ARBA00007862"/>
    </source>
</evidence>
<dbReference type="NCBIfam" id="TIGR01932">
    <property type="entry name" value="hflC"/>
    <property type="match status" value="1"/>
</dbReference>
<comment type="function">
    <text evidence="6">HflC and HflK could regulate a protease.</text>
</comment>
<evidence type="ECO:0000256" key="5">
    <source>
        <dbReference type="ARBA" id="ARBA00023136"/>
    </source>
</evidence>
<sequence length="313" mass="35319">MKTTAVSTLILVFAAVAVLVMSAYTVDETEQVVITRFGKVIGEPTTDAGLHFKLPFVDQVSPFPKNLQQWDGESGEIPTLNKTYILVNTFARWQVVDPVLFFQTCRDVRGGLIRIGDIIDPAVKNAIASYDLIETVRNSSRLENVDDLVLKAVSEQYETNQTIKAGRSVITRQIMANAGEKLKGFGINLVDVKIKRLNYRDDVRNSVYDRMIAERTQIVEKFRSEGRGEAQKIKGEMEKELKKIESEAYRTAQELKGKADAEVTSIYADAYGRDPEFYSFTKSLEVYGTALNKESTLVLSTDSEFLKYLKERR</sequence>
<comment type="subcellular location">
    <subcellularLocation>
        <location evidence="1">Membrane</location>
        <topology evidence="1">Single-pass membrane protein</topology>
    </subcellularLocation>
</comment>
<dbReference type="InterPro" id="IPR001107">
    <property type="entry name" value="Band_7"/>
</dbReference>
<dbReference type="PANTHER" id="PTHR42911">
    <property type="entry name" value="MODULATOR OF FTSH PROTEASE HFLC"/>
    <property type="match status" value="1"/>
</dbReference>
<dbReference type="InterPro" id="IPR036013">
    <property type="entry name" value="Band_7/SPFH_dom_sf"/>
</dbReference>
<evidence type="ECO:0000259" key="7">
    <source>
        <dbReference type="SMART" id="SM00244"/>
    </source>
</evidence>
<dbReference type="SMART" id="SM00244">
    <property type="entry name" value="PHB"/>
    <property type="match status" value="1"/>
</dbReference>
<proteinExistence type="inferred from homology"/>
<evidence type="ECO:0000256" key="1">
    <source>
        <dbReference type="ARBA" id="ARBA00004167"/>
    </source>
</evidence>
<keyword evidence="4" id="KW-1133">Transmembrane helix</keyword>
<dbReference type="Gene3D" id="3.30.479.30">
    <property type="entry name" value="Band 7 domain"/>
    <property type="match status" value="1"/>
</dbReference>
<organism evidence="8 9">
    <name type="scientific">Desulfoluna butyratoxydans</name>
    <dbReference type="NCBI Taxonomy" id="231438"/>
    <lineage>
        <taxon>Bacteria</taxon>
        <taxon>Pseudomonadati</taxon>
        <taxon>Thermodesulfobacteriota</taxon>
        <taxon>Desulfobacteria</taxon>
        <taxon>Desulfobacterales</taxon>
        <taxon>Desulfolunaceae</taxon>
        <taxon>Desulfoluna</taxon>
    </lineage>
</organism>
<reference evidence="8 9" key="1">
    <citation type="submission" date="2019-03" db="EMBL/GenBank/DDBJ databases">
        <authorList>
            <person name="Nijsse B."/>
        </authorList>
    </citation>
    <scope>NUCLEOTIDE SEQUENCE [LARGE SCALE GENOMIC DNA]</scope>
    <source>
        <strain evidence="8">Desulfoluna butyratoxydans MSL71</strain>
    </source>
</reference>